<keyword evidence="10" id="KW-0998">Cell outer membrane</keyword>
<dbReference type="GO" id="GO:0015288">
    <property type="term" value="F:porin activity"/>
    <property type="evidence" value="ECO:0007669"/>
    <property type="project" value="UniProtKB-KW"/>
</dbReference>
<dbReference type="SUPFAM" id="SSF56935">
    <property type="entry name" value="Porins"/>
    <property type="match status" value="1"/>
</dbReference>
<evidence type="ECO:0000256" key="1">
    <source>
        <dbReference type="ARBA" id="ARBA00004141"/>
    </source>
</evidence>
<dbReference type="InterPro" id="IPR050298">
    <property type="entry name" value="Gram-neg_bact_OMP"/>
</dbReference>
<evidence type="ECO:0000259" key="11">
    <source>
        <dbReference type="Pfam" id="PF13609"/>
    </source>
</evidence>
<dbReference type="InterPro" id="IPR002299">
    <property type="entry name" value="Porin_Neis"/>
</dbReference>
<dbReference type="PRINTS" id="PR00184">
    <property type="entry name" value="NEISSPPORIN"/>
</dbReference>
<evidence type="ECO:0000256" key="5">
    <source>
        <dbReference type="ARBA" id="ARBA00022692"/>
    </source>
</evidence>
<dbReference type="PANTHER" id="PTHR34501">
    <property type="entry name" value="PROTEIN YDDL-RELATED"/>
    <property type="match status" value="1"/>
</dbReference>
<keyword evidence="9" id="KW-0472">Membrane</keyword>
<evidence type="ECO:0000256" key="6">
    <source>
        <dbReference type="ARBA" id="ARBA00022729"/>
    </source>
</evidence>
<evidence type="ECO:0000256" key="8">
    <source>
        <dbReference type="ARBA" id="ARBA00023114"/>
    </source>
</evidence>
<accession>A0A381WWY9</accession>
<keyword evidence="7" id="KW-0406">Ion transport</keyword>
<dbReference type="InterPro" id="IPR023614">
    <property type="entry name" value="Porin_dom_sf"/>
</dbReference>
<protein>
    <recommendedName>
        <fullName evidence="11">Porin domain-containing protein</fullName>
    </recommendedName>
</protein>
<proteinExistence type="predicted"/>
<feature type="non-terminal residue" evidence="12">
    <location>
        <position position="1"/>
    </location>
</feature>
<dbReference type="PANTHER" id="PTHR34501:SF9">
    <property type="entry name" value="MAJOR OUTER MEMBRANE PROTEIN P.IA"/>
    <property type="match status" value="1"/>
</dbReference>
<keyword evidence="6" id="KW-0732">Signal</keyword>
<dbReference type="EMBL" id="UINC01013093">
    <property type="protein sequence ID" value="SVA56781.1"/>
    <property type="molecule type" value="Genomic_DNA"/>
</dbReference>
<keyword evidence="4" id="KW-1134">Transmembrane beta strand</keyword>
<dbReference type="Gene3D" id="2.40.160.10">
    <property type="entry name" value="Porin"/>
    <property type="match status" value="1"/>
</dbReference>
<dbReference type="AlphaFoldDB" id="A0A381WWY9"/>
<gene>
    <name evidence="12" type="ORF">METZ01_LOCUS109635</name>
</gene>
<keyword evidence="5" id="KW-0812">Transmembrane</keyword>
<dbReference type="GO" id="GO:0006811">
    <property type="term" value="P:monoatomic ion transport"/>
    <property type="evidence" value="ECO:0007669"/>
    <property type="project" value="UniProtKB-KW"/>
</dbReference>
<keyword evidence="3" id="KW-0813">Transport</keyword>
<feature type="non-terminal residue" evidence="12">
    <location>
        <position position="206"/>
    </location>
</feature>
<evidence type="ECO:0000256" key="2">
    <source>
        <dbReference type="ARBA" id="ARBA00011233"/>
    </source>
</evidence>
<evidence type="ECO:0000313" key="12">
    <source>
        <dbReference type="EMBL" id="SVA56781.1"/>
    </source>
</evidence>
<reference evidence="12" key="1">
    <citation type="submission" date="2018-05" db="EMBL/GenBank/DDBJ databases">
        <authorList>
            <person name="Lanie J.A."/>
            <person name="Ng W.-L."/>
            <person name="Kazmierczak K.M."/>
            <person name="Andrzejewski T.M."/>
            <person name="Davidsen T.M."/>
            <person name="Wayne K.J."/>
            <person name="Tettelin H."/>
            <person name="Glass J.I."/>
            <person name="Rusch D."/>
            <person name="Podicherti R."/>
            <person name="Tsui H.-C.T."/>
            <person name="Winkler M.E."/>
        </authorList>
    </citation>
    <scope>NUCLEOTIDE SEQUENCE</scope>
</reference>
<comment type="subcellular location">
    <subcellularLocation>
        <location evidence="1">Membrane</location>
        <topology evidence="1">Multi-pass membrane protein</topology>
    </subcellularLocation>
</comment>
<dbReference type="GO" id="GO:0046930">
    <property type="term" value="C:pore complex"/>
    <property type="evidence" value="ECO:0007669"/>
    <property type="project" value="UniProtKB-KW"/>
</dbReference>
<evidence type="ECO:0000256" key="4">
    <source>
        <dbReference type="ARBA" id="ARBA00022452"/>
    </source>
</evidence>
<feature type="domain" description="Porin" evidence="11">
    <location>
        <begin position="23"/>
        <end position="203"/>
    </location>
</feature>
<evidence type="ECO:0000256" key="9">
    <source>
        <dbReference type="ARBA" id="ARBA00023136"/>
    </source>
</evidence>
<name>A0A381WWY9_9ZZZZ</name>
<organism evidence="12">
    <name type="scientific">marine metagenome</name>
    <dbReference type="NCBI Taxonomy" id="408172"/>
    <lineage>
        <taxon>unclassified sequences</taxon>
        <taxon>metagenomes</taxon>
        <taxon>ecological metagenomes</taxon>
    </lineage>
</organism>
<dbReference type="Pfam" id="PF13609">
    <property type="entry name" value="Porin_4"/>
    <property type="match status" value="1"/>
</dbReference>
<keyword evidence="8" id="KW-0626">Porin</keyword>
<evidence type="ECO:0000256" key="3">
    <source>
        <dbReference type="ARBA" id="ARBA00022448"/>
    </source>
</evidence>
<sequence>VAFVQEHYKPFTEEFYMNKKLLAVAVAATLAAPVALADVSTSGSIRVGVEGKSAGWSVFNGGSRLRFKASEDLGNGQTAFTTYEFGVDAAGGSIGGGSTNRVTLVGLKGDWGSISLGSQWSATFSAVGTYACVHSKYGCSGYQGKYRVGNSVVFATTAGPLWIIADAQMDDSTTDNIDNASIGGKMSLGGISLGAAYRENGDNDYT</sequence>
<dbReference type="InterPro" id="IPR033900">
    <property type="entry name" value="Gram_neg_porin_domain"/>
</dbReference>
<evidence type="ECO:0000256" key="7">
    <source>
        <dbReference type="ARBA" id="ARBA00023065"/>
    </source>
</evidence>
<evidence type="ECO:0000256" key="10">
    <source>
        <dbReference type="ARBA" id="ARBA00023237"/>
    </source>
</evidence>
<comment type="subunit">
    <text evidence="2">Homotrimer.</text>
</comment>